<evidence type="ECO:0000313" key="5">
    <source>
        <dbReference type="EMBL" id="KKR12735.1"/>
    </source>
</evidence>
<keyword evidence="2" id="KW-0132">Cell division</keyword>
<evidence type="ECO:0000313" key="6">
    <source>
        <dbReference type="Proteomes" id="UP000034665"/>
    </source>
</evidence>
<proteinExistence type="predicted"/>
<name>A0A0G0QQT6_9BACT</name>
<dbReference type="AlphaFoldDB" id="A0A0G0QQT6"/>
<protein>
    <submittedName>
        <fullName evidence="5">Segregation and condensation protein B</fullName>
    </submittedName>
</protein>
<keyword evidence="4" id="KW-0131">Cell cycle</keyword>
<evidence type="ECO:0000256" key="4">
    <source>
        <dbReference type="ARBA" id="ARBA00023306"/>
    </source>
</evidence>
<keyword evidence="3" id="KW-0159">Chromosome partition</keyword>
<gene>
    <name evidence="5" type="ORF">UT41_C0001G0279</name>
</gene>
<dbReference type="STRING" id="1619013.UT41_C0001G0279"/>
<evidence type="ECO:0000256" key="3">
    <source>
        <dbReference type="ARBA" id="ARBA00022829"/>
    </source>
</evidence>
<dbReference type="SUPFAM" id="SSF46785">
    <property type="entry name" value="Winged helix' DNA-binding domain"/>
    <property type="match status" value="2"/>
</dbReference>
<reference evidence="5 6" key="1">
    <citation type="journal article" date="2015" name="Nature">
        <title>rRNA introns, odd ribosomes, and small enigmatic genomes across a large radiation of phyla.</title>
        <authorList>
            <person name="Brown C.T."/>
            <person name="Hug L.A."/>
            <person name="Thomas B.C."/>
            <person name="Sharon I."/>
            <person name="Castelle C.J."/>
            <person name="Singh A."/>
            <person name="Wilkins M.J."/>
            <person name="Williams K.H."/>
            <person name="Banfield J.F."/>
        </authorList>
    </citation>
    <scope>NUCLEOTIDE SEQUENCE [LARGE SCALE GENOMIC DNA]</scope>
</reference>
<dbReference type="Gene3D" id="1.10.10.10">
    <property type="entry name" value="Winged helix-like DNA-binding domain superfamily/Winged helix DNA-binding domain"/>
    <property type="match status" value="2"/>
</dbReference>
<dbReference type="InterPro" id="IPR036390">
    <property type="entry name" value="WH_DNA-bd_sf"/>
</dbReference>
<dbReference type="InterPro" id="IPR005234">
    <property type="entry name" value="ScpB_csome_segregation"/>
</dbReference>
<dbReference type="GO" id="GO:0051304">
    <property type="term" value="P:chromosome separation"/>
    <property type="evidence" value="ECO:0007669"/>
    <property type="project" value="InterPro"/>
</dbReference>
<evidence type="ECO:0000256" key="2">
    <source>
        <dbReference type="ARBA" id="ARBA00022618"/>
    </source>
</evidence>
<keyword evidence="1" id="KW-0963">Cytoplasm</keyword>
<dbReference type="PIRSF" id="PIRSF019345">
    <property type="entry name" value="ScpB"/>
    <property type="match status" value="1"/>
</dbReference>
<dbReference type="GO" id="GO:0051301">
    <property type="term" value="P:cell division"/>
    <property type="evidence" value="ECO:0007669"/>
    <property type="project" value="UniProtKB-KW"/>
</dbReference>
<dbReference type="EMBL" id="LBWR01000001">
    <property type="protein sequence ID" value="KKR12735.1"/>
    <property type="molecule type" value="Genomic_DNA"/>
</dbReference>
<evidence type="ECO:0000256" key="1">
    <source>
        <dbReference type="ARBA" id="ARBA00022490"/>
    </source>
</evidence>
<dbReference type="Pfam" id="PF04079">
    <property type="entry name" value="SMC_ScpB"/>
    <property type="match status" value="1"/>
</dbReference>
<organism evidence="5 6">
    <name type="scientific">Candidatus Wolfebacteria bacterium GW2011_GWC2_39_22</name>
    <dbReference type="NCBI Taxonomy" id="1619013"/>
    <lineage>
        <taxon>Bacteria</taxon>
        <taxon>Candidatus Wolfeibacteriota</taxon>
    </lineage>
</organism>
<dbReference type="PANTHER" id="PTHR34298:SF2">
    <property type="entry name" value="SEGREGATION AND CONDENSATION PROTEIN B"/>
    <property type="match status" value="1"/>
</dbReference>
<sequence length="183" mass="20259">MSTPSDQSHPLVAALEALLFVHGDPLEVKKIASVLKTTEQEVEAAISGLIEYLQQAERGLMLVRQESRVQLATKPAFSSLVEYLVKDEFEEKLTPAALETLSLIAYLGPISRARVDYLRGVNSSYSVRNLLMRGLVEKSTDPQTPHVVAYRVSFDLLKHLGVSSIEDLPDYQKYKAITADAEA</sequence>
<dbReference type="PANTHER" id="PTHR34298">
    <property type="entry name" value="SEGREGATION AND CONDENSATION PROTEIN B"/>
    <property type="match status" value="1"/>
</dbReference>
<dbReference type="InterPro" id="IPR036388">
    <property type="entry name" value="WH-like_DNA-bd_sf"/>
</dbReference>
<dbReference type="Proteomes" id="UP000034665">
    <property type="component" value="Unassembled WGS sequence"/>
</dbReference>
<accession>A0A0G0QQT6</accession>
<dbReference type="NCBIfam" id="TIGR00281">
    <property type="entry name" value="SMC-Scp complex subunit ScpB"/>
    <property type="match status" value="1"/>
</dbReference>
<comment type="caution">
    <text evidence="5">The sequence shown here is derived from an EMBL/GenBank/DDBJ whole genome shotgun (WGS) entry which is preliminary data.</text>
</comment>